<dbReference type="GO" id="GO:0005506">
    <property type="term" value="F:iron ion binding"/>
    <property type="evidence" value="ECO:0007669"/>
    <property type="project" value="InterPro"/>
</dbReference>
<keyword evidence="5" id="KW-0479">Metal-binding</keyword>
<name>A0A5N5QH84_9AGAM</name>
<keyword evidence="6" id="KW-0560">Oxidoreductase</keyword>
<dbReference type="PANTHER" id="PTHR46300">
    <property type="entry name" value="P450, PUTATIVE (EUROFUNG)-RELATED-RELATED"/>
    <property type="match status" value="1"/>
</dbReference>
<keyword evidence="4" id="KW-0349">Heme</keyword>
<evidence type="ECO:0000256" key="6">
    <source>
        <dbReference type="ARBA" id="ARBA00023002"/>
    </source>
</evidence>
<dbReference type="PROSITE" id="PS00086">
    <property type="entry name" value="CYTOCHROME_P450"/>
    <property type="match status" value="2"/>
</dbReference>
<sequence>MLSSPEWLPSVTTLAVITGIFAYKFCKDKLRPALVLPPGPRSYPLIGHLLSIPREYEHLAFMKLGEKLGSDILTLRAFGITVIVLNKREDAINLFEKRSAIYSDRTAPPMLAEPSLLNWGVFMAVLGYGDRWRVYRRLLNPWLNKQAVVAFHASQEKEAYRLLQRLLNTYEGIHNSEDLENEFGLAVASTLTRSIYGHKPKSMNDSLIEDVRSLFSYVSKAALTSNYLVNLVPALVHVPDWFPGTGWKQEAKEWRQKKDQIIDGAYQLAKANMREDGDSNIIAASLTAQALQLGLSEDQAVDHVRELAITLFGGGAETTVNTLMMFSVAMVLFPEVQKKAQEELDMVLGNGRLPTLAHRDQLDYTRRLVQEVLRWGPVTPIALPHTCFQDDNYEGYDIPKGAIVIGNVWAMTRDPKVYKDPEAFDPDRFLDPSVPPSPLFGWGRRRCPGTHFAESSLFIIIATLLTGFNIGPAQDEYGNYIRPTCEMRNATILMPINRDHAEVLYCTYISNNDIAVFVSHVYVRISLLPSTTMPESHNLMLGLGAMAGVAVALQLWSLRRSADAPLPTSPKSYPLIGNLLSMPQGSEHLGFMNLGKQLGVKMFSLKIFGKVIVVLNSAEDAVNLFEKRSGLYSDRCRMNWPEFISVLGYNERWRKNRRLIHPWLHKKAAESFHRSQEHEARLLLQRLIDSSSNLDDSEKIYGEFFRLVFTTSGLVNTEMDTRTLAGTLMRSIYGYQVKGVDDPLVIEVHRAVDNLAKAAVPSNFLVNLFPALRYVPEWFPGTGWKRVAHEWREQQRRAVNDSFNWTKSRMASGDNEPCMIASLVAHAELLGLTPHEADDYISQIAITLFGGGTETTANVFLVFVLTMILHPEAQAQAQQEIDAVIGKGRLPVIADSEQLPYTNRLIQEVLRWCPVVPNGVPHACYEDDVYQGYKIPKGAMVIGNIWSMSRDEKFYKDPEEFNPDRFLDPSVPPCPVFGFGRRLCPGIHFARASAFIVIASILATMNISAAKNENGADIIPKLETKSSVVNHPNLFKLKLEPRSAHHVSLVRALA</sequence>
<evidence type="ECO:0000256" key="1">
    <source>
        <dbReference type="ARBA" id="ARBA00001971"/>
    </source>
</evidence>
<dbReference type="GO" id="GO:0020037">
    <property type="term" value="F:heme binding"/>
    <property type="evidence" value="ECO:0007669"/>
    <property type="project" value="InterPro"/>
</dbReference>
<keyword evidence="7" id="KW-0408">Iron</keyword>
<dbReference type="Proteomes" id="UP000383932">
    <property type="component" value="Unassembled WGS sequence"/>
</dbReference>
<evidence type="ECO:0000256" key="3">
    <source>
        <dbReference type="ARBA" id="ARBA00010617"/>
    </source>
</evidence>
<dbReference type="InterPro" id="IPR036396">
    <property type="entry name" value="Cyt_P450_sf"/>
</dbReference>
<evidence type="ECO:0000256" key="7">
    <source>
        <dbReference type="ARBA" id="ARBA00023004"/>
    </source>
</evidence>
<dbReference type="PANTHER" id="PTHR46300:SF7">
    <property type="entry name" value="P450, PUTATIVE (EUROFUNG)-RELATED"/>
    <property type="match status" value="1"/>
</dbReference>
<comment type="cofactor">
    <cofactor evidence="1">
        <name>heme</name>
        <dbReference type="ChEBI" id="CHEBI:30413"/>
    </cofactor>
</comment>
<dbReference type="SUPFAM" id="SSF48264">
    <property type="entry name" value="Cytochrome P450"/>
    <property type="match status" value="2"/>
</dbReference>
<dbReference type="Pfam" id="PF00067">
    <property type="entry name" value="p450"/>
    <property type="match status" value="2"/>
</dbReference>
<evidence type="ECO:0000256" key="5">
    <source>
        <dbReference type="ARBA" id="ARBA00022723"/>
    </source>
</evidence>
<proteinExistence type="inferred from homology"/>
<evidence type="ECO:0000313" key="9">
    <source>
        <dbReference type="EMBL" id="KAB5590647.1"/>
    </source>
</evidence>
<dbReference type="InterPro" id="IPR050364">
    <property type="entry name" value="Cytochrome_P450_fung"/>
</dbReference>
<evidence type="ECO:0000256" key="8">
    <source>
        <dbReference type="ARBA" id="ARBA00023033"/>
    </source>
</evidence>
<evidence type="ECO:0000256" key="4">
    <source>
        <dbReference type="ARBA" id="ARBA00022617"/>
    </source>
</evidence>
<keyword evidence="8" id="KW-0503">Monooxygenase</keyword>
<dbReference type="CDD" id="cd11065">
    <property type="entry name" value="CYP64-like"/>
    <property type="match status" value="2"/>
</dbReference>
<dbReference type="GO" id="GO:0004497">
    <property type="term" value="F:monooxygenase activity"/>
    <property type="evidence" value="ECO:0007669"/>
    <property type="project" value="UniProtKB-KW"/>
</dbReference>
<organism evidence="9 10">
    <name type="scientific">Ceratobasidium theobromae</name>
    <dbReference type="NCBI Taxonomy" id="1582974"/>
    <lineage>
        <taxon>Eukaryota</taxon>
        <taxon>Fungi</taxon>
        <taxon>Dikarya</taxon>
        <taxon>Basidiomycota</taxon>
        <taxon>Agaricomycotina</taxon>
        <taxon>Agaricomycetes</taxon>
        <taxon>Cantharellales</taxon>
        <taxon>Ceratobasidiaceae</taxon>
        <taxon>Ceratobasidium</taxon>
    </lineage>
</organism>
<dbReference type="InterPro" id="IPR002401">
    <property type="entry name" value="Cyt_P450_E_grp-I"/>
</dbReference>
<dbReference type="OrthoDB" id="1844152at2759"/>
<evidence type="ECO:0000256" key="2">
    <source>
        <dbReference type="ARBA" id="ARBA00005179"/>
    </source>
</evidence>
<protein>
    <submittedName>
        <fullName evidence="9">Cytochrome P450 family protein</fullName>
    </submittedName>
</protein>
<comment type="caution">
    <text evidence="9">The sequence shown here is derived from an EMBL/GenBank/DDBJ whole genome shotgun (WGS) entry which is preliminary data.</text>
</comment>
<dbReference type="AlphaFoldDB" id="A0A5N5QH84"/>
<accession>A0A5N5QH84</accession>
<reference evidence="9 10" key="1">
    <citation type="journal article" date="2019" name="Fungal Biol. Biotechnol.">
        <title>Draft genome sequence of fastidious pathogen Ceratobasidium theobromae, which causes vascular-streak dieback in Theobroma cacao.</title>
        <authorList>
            <person name="Ali S.S."/>
            <person name="Asman A."/>
            <person name="Shao J."/>
            <person name="Firmansyah A.P."/>
            <person name="Susilo A.W."/>
            <person name="Rosmana A."/>
            <person name="McMahon P."/>
            <person name="Junaid M."/>
            <person name="Guest D."/>
            <person name="Kheng T.Y."/>
            <person name="Meinhardt L.W."/>
            <person name="Bailey B.A."/>
        </authorList>
    </citation>
    <scope>NUCLEOTIDE SEQUENCE [LARGE SCALE GENOMIC DNA]</scope>
    <source>
        <strain evidence="9 10">CT2</strain>
    </source>
</reference>
<dbReference type="InterPro" id="IPR001128">
    <property type="entry name" value="Cyt_P450"/>
</dbReference>
<dbReference type="PRINTS" id="PR00463">
    <property type="entry name" value="EP450I"/>
</dbReference>
<comment type="pathway">
    <text evidence="2">Secondary metabolite biosynthesis.</text>
</comment>
<dbReference type="InterPro" id="IPR017972">
    <property type="entry name" value="Cyt_P450_CS"/>
</dbReference>
<dbReference type="EMBL" id="SSOP01000154">
    <property type="protein sequence ID" value="KAB5590647.1"/>
    <property type="molecule type" value="Genomic_DNA"/>
</dbReference>
<dbReference type="Gene3D" id="1.10.630.10">
    <property type="entry name" value="Cytochrome P450"/>
    <property type="match status" value="2"/>
</dbReference>
<dbReference type="GO" id="GO:0016705">
    <property type="term" value="F:oxidoreductase activity, acting on paired donors, with incorporation or reduction of molecular oxygen"/>
    <property type="evidence" value="ECO:0007669"/>
    <property type="project" value="InterPro"/>
</dbReference>
<evidence type="ECO:0000313" key="10">
    <source>
        <dbReference type="Proteomes" id="UP000383932"/>
    </source>
</evidence>
<gene>
    <name evidence="9" type="ORF">CTheo_5900</name>
</gene>
<comment type="similarity">
    <text evidence="3">Belongs to the cytochrome P450 family.</text>
</comment>
<keyword evidence="10" id="KW-1185">Reference proteome</keyword>